<dbReference type="InterPro" id="IPR036236">
    <property type="entry name" value="Znf_C2H2_sf"/>
</dbReference>
<feature type="domain" description="C2H2-type" evidence="3">
    <location>
        <begin position="70"/>
        <end position="97"/>
    </location>
</feature>
<sequence length="194" mass="21696">MQFQMEREELGEKEANYRKSETRTGDYDDGEPGDGGNSETWLDLTLGGRISSTTGSSSGSQSKSATHKMFSCNFCMRTFFSSQALGGHQNAHKRERGAARRTHQPQRLIMGPPFNAPFLQSLRVHPHSIVHKPHRGGGLMVARFDDTPSNVKMTWTPFALEEATGMKWPGSYQLSSQQPKQPSKQQKLDLSLRL</sequence>
<feature type="compositionally biased region" description="Low complexity" evidence="2">
    <location>
        <begin position="173"/>
        <end position="185"/>
    </location>
</feature>
<dbReference type="InterPro" id="IPR053266">
    <property type="entry name" value="Zinc_finger_protein_7"/>
</dbReference>
<keyword evidence="1" id="KW-0479">Metal-binding</keyword>
<evidence type="ECO:0000313" key="5">
    <source>
        <dbReference type="Proteomes" id="UP000797356"/>
    </source>
</evidence>
<dbReference type="PANTHER" id="PTHR47593:SF8">
    <property type="entry name" value="OS12G0581900 PROTEIN"/>
    <property type="match status" value="1"/>
</dbReference>
<keyword evidence="1" id="KW-0862">Zinc</keyword>
<dbReference type="OrthoDB" id="1933825at2759"/>
<reference evidence="4" key="1">
    <citation type="journal article" date="2017" name="Gigascience">
        <title>The genome draft of coconut (Cocos nucifera).</title>
        <authorList>
            <person name="Xiao Y."/>
            <person name="Xu P."/>
            <person name="Fan H."/>
            <person name="Baudouin L."/>
            <person name="Xia W."/>
            <person name="Bocs S."/>
            <person name="Xu J."/>
            <person name="Li Q."/>
            <person name="Guo A."/>
            <person name="Zhou L."/>
            <person name="Li J."/>
            <person name="Wu Y."/>
            <person name="Ma Z."/>
            <person name="Armero A."/>
            <person name="Issali A.E."/>
            <person name="Liu N."/>
            <person name="Peng M."/>
            <person name="Yang Y."/>
        </authorList>
    </citation>
    <scope>NUCLEOTIDE SEQUENCE</scope>
    <source>
        <tissue evidence="4">Spear leaf of Hainan Tall coconut</tissue>
    </source>
</reference>
<reference evidence="4" key="2">
    <citation type="submission" date="2019-07" db="EMBL/GenBank/DDBJ databases">
        <authorList>
            <person name="Yang Y."/>
            <person name="Bocs S."/>
            <person name="Baudouin L."/>
        </authorList>
    </citation>
    <scope>NUCLEOTIDE SEQUENCE</scope>
    <source>
        <tissue evidence="4">Spear leaf of Hainan Tall coconut</tissue>
    </source>
</reference>
<dbReference type="AlphaFoldDB" id="A0A8K0ITF0"/>
<evidence type="ECO:0000313" key="4">
    <source>
        <dbReference type="EMBL" id="KAG1366844.1"/>
    </source>
</evidence>
<keyword evidence="1" id="KW-0863">Zinc-finger</keyword>
<dbReference type="PROSITE" id="PS50157">
    <property type="entry name" value="ZINC_FINGER_C2H2_2"/>
    <property type="match status" value="1"/>
</dbReference>
<proteinExistence type="predicted"/>
<gene>
    <name evidence="4" type="ORF">COCNU_13G006340</name>
</gene>
<dbReference type="PANTHER" id="PTHR47593">
    <property type="entry name" value="ZINC FINGER PROTEIN 4-LIKE"/>
    <property type="match status" value="1"/>
</dbReference>
<protein>
    <submittedName>
        <fullName evidence="4">Zinc finger protein 7</fullName>
    </submittedName>
</protein>
<keyword evidence="5" id="KW-1185">Reference proteome</keyword>
<feature type="compositionally biased region" description="Basic and acidic residues" evidence="2">
    <location>
        <begin position="1"/>
        <end position="26"/>
    </location>
</feature>
<evidence type="ECO:0000259" key="3">
    <source>
        <dbReference type="PROSITE" id="PS50157"/>
    </source>
</evidence>
<feature type="region of interest" description="Disordered" evidence="2">
    <location>
        <begin position="170"/>
        <end position="194"/>
    </location>
</feature>
<dbReference type="InterPro" id="IPR013087">
    <property type="entry name" value="Znf_C2H2_type"/>
</dbReference>
<dbReference type="SUPFAM" id="SSF57667">
    <property type="entry name" value="beta-beta-alpha zinc fingers"/>
    <property type="match status" value="1"/>
</dbReference>
<accession>A0A8K0ITF0</accession>
<evidence type="ECO:0000256" key="2">
    <source>
        <dbReference type="SAM" id="MobiDB-lite"/>
    </source>
</evidence>
<dbReference type="GO" id="GO:0008270">
    <property type="term" value="F:zinc ion binding"/>
    <property type="evidence" value="ECO:0007669"/>
    <property type="project" value="UniProtKB-KW"/>
</dbReference>
<comment type="caution">
    <text evidence="4">The sequence shown here is derived from an EMBL/GenBank/DDBJ whole genome shotgun (WGS) entry which is preliminary data.</text>
</comment>
<dbReference type="Proteomes" id="UP000797356">
    <property type="component" value="Chromosome 13"/>
</dbReference>
<dbReference type="EMBL" id="CM017884">
    <property type="protein sequence ID" value="KAG1366844.1"/>
    <property type="molecule type" value="Genomic_DNA"/>
</dbReference>
<evidence type="ECO:0000256" key="1">
    <source>
        <dbReference type="PROSITE-ProRule" id="PRU00042"/>
    </source>
</evidence>
<organism evidence="4 5">
    <name type="scientific">Cocos nucifera</name>
    <name type="common">Coconut palm</name>
    <dbReference type="NCBI Taxonomy" id="13894"/>
    <lineage>
        <taxon>Eukaryota</taxon>
        <taxon>Viridiplantae</taxon>
        <taxon>Streptophyta</taxon>
        <taxon>Embryophyta</taxon>
        <taxon>Tracheophyta</taxon>
        <taxon>Spermatophyta</taxon>
        <taxon>Magnoliopsida</taxon>
        <taxon>Liliopsida</taxon>
        <taxon>Arecaceae</taxon>
        <taxon>Arecoideae</taxon>
        <taxon>Cocoseae</taxon>
        <taxon>Attaleinae</taxon>
        <taxon>Cocos</taxon>
    </lineage>
</organism>
<name>A0A8K0ITF0_COCNU</name>
<dbReference type="Gene3D" id="3.30.160.60">
    <property type="entry name" value="Classic Zinc Finger"/>
    <property type="match status" value="1"/>
</dbReference>
<feature type="region of interest" description="Disordered" evidence="2">
    <location>
        <begin position="1"/>
        <end position="42"/>
    </location>
</feature>
<dbReference type="PROSITE" id="PS00028">
    <property type="entry name" value="ZINC_FINGER_C2H2_1"/>
    <property type="match status" value="1"/>
</dbReference>